<dbReference type="Proteomes" id="UP000324222">
    <property type="component" value="Unassembled WGS sequence"/>
</dbReference>
<keyword evidence="2" id="KW-1185">Reference proteome</keyword>
<comment type="caution">
    <text evidence="1">The sequence shown here is derived from an EMBL/GenBank/DDBJ whole genome shotgun (WGS) entry which is preliminary data.</text>
</comment>
<organism evidence="1 2">
    <name type="scientific">Portunus trituberculatus</name>
    <name type="common">Swimming crab</name>
    <name type="synonym">Neptunus trituberculatus</name>
    <dbReference type="NCBI Taxonomy" id="210409"/>
    <lineage>
        <taxon>Eukaryota</taxon>
        <taxon>Metazoa</taxon>
        <taxon>Ecdysozoa</taxon>
        <taxon>Arthropoda</taxon>
        <taxon>Crustacea</taxon>
        <taxon>Multicrustacea</taxon>
        <taxon>Malacostraca</taxon>
        <taxon>Eumalacostraca</taxon>
        <taxon>Eucarida</taxon>
        <taxon>Decapoda</taxon>
        <taxon>Pleocyemata</taxon>
        <taxon>Brachyura</taxon>
        <taxon>Eubrachyura</taxon>
        <taxon>Portunoidea</taxon>
        <taxon>Portunidae</taxon>
        <taxon>Portuninae</taxon>
        <taxon>Portunus</taxon>
    </lineage>
</organism>
<protein>
    <submittedName>
        <fullName evidence="1">Uncharacterized protein</fullName>
    </submittedName>
</protein>
<dbReference type="AlphaFoldDB" id="A0A5B7GAR6"/>
<evidence type="ECO:0000313" key="1">
    <source>
        <dbReference type="EMBL" id="MPC54373.1"/>
    </source>
</evidence>
<gene>
    <name evidence="1" type="ORF">E2C01_048284</name>
</gene>
<dbReference type="EMBL" id="VSRR010012302">
    <property type="protein sequence ID" value="MPC54373.1"/>
    <property type="molecule type" value="Genomic_DNA"/>
</dbReference>
<name>A0A5B7GAR6_PORTR</name>
<accession>A0A5B7GAR6</accession>
<proteinExistence type="predicted"/>
<sequence length="145" mass="16122">MSDALGYHVCSQVMDGHEHDQCFENILMFLHVLPPFSTTHPAVHSHFPSPPSASCWLLPLLPLLALPPSPRANTLPGTRNIIYGVSTETGKEAHIYSQVFFLGLMRQCSKRLLHARLDTAAAGVSAQLVCNALQWKDLFKIFVRM</sequence>
<reference evidence="1 2" key="1">
    <citation type="submission" date="2019-05" db="EMBL/GenBank/DDBJ databases">
        <title>Another draft genome of Portunus trituberculatus and its Hox gene families provides insights of decapod evolution.</title>
        <authorList>
            <person name="Jeong J.-H."/>
            <person name="Song I."/>
            <person name="Kim S."/>
            <person name="Choi T."/>
            <person name="Kim D."/>
            <person name="Ryu S."/>
            <person name="Kim W."/>
        </authorList>
    </citation>
    <scope>NUCLEOTIDE SEQUENCE [LARGE SCALE GENOMIC DNA]</scope>
    <source>
        <tissue evidence="1">Muscle</tissue>
    </source>
</reference>
<evidence type="ECO:0000313" key="2">
    <source>
        <dbReference type="Proteomes" id="UP000324222"/>
    </source>
</evidence>